<dbReference type="GO" id="GO:0003677">
    <property type="term" value="F:DNA binding"/>
    <property type="evidence" value="ECO:0007669"/>
    <property type="project" value="InterPro"/>
</dbReference>
<dbReference type="AlphaFoldDB" id="A0A918K6I7"/>
<evidence type="ECO:0000313" key="1">
    <source>
        <dbReference type="EMBL" id="GGX51683.1"/>
    </source>
</evidence>
<proteinExistence type="predicted"/>
<accession>A0A918K6I7</accession>
<protein>
    <submittedName>
        <fullName evidence="1">Uncharacterized protein</fullName>
    </submittedName>
</protein>
<name>A0A918K6I7_9GAMM</name>
<reference evidence="1" key="1">
    <citation type="journal article" date="2014" name="Int. J. Syst. Evol. Microbiol.">
        <title>Complete genome sequence of Corynebacterium casei LMG S-19264T (=DSM 44701T), isolated from a smear-ripened cheese.</title>
        <authorList>
            <consortium name="US DOE Joint Genome Institute (JGI-PGF)"/>
            <person name="Walter F."/>
            <person name="Albersmeier A."/>
            <person name="Kalinowski J."/>
            <person name="Ruckert C."/>
        </authorList>
    </citation>
    <scope>NUCLEOTIDE SEQUENCE</scope>
    <source>
        <strain evidence="1">KCTC 22169</strain>
    </source>
</reference>
<dbReference type="SUPFAM" id="SSF47413">
    <property type="entry name" value="lambda repressor-like DNA-binding domains"/>
    <property type="match status" value="1"/>
</dbReference>
<sequence length="77" mass="8619">MSDQQHKLQQLLSENAISEEELAFCLGIEPDQALSLCQGRKKLTDKLARQIEQTFSKPAYWLDGGDSDSGPNYDLFG</sequence>
<evidence type="ECO:0000313" key="2">
    <source>
        <dbReference type="Proteomes" id="UP000626148"/>
    </source>
</evidence>
<keyword evidence="2" id="KW-1185">Reference proteome</keyword>
<dbReference type="Gene3D" id="1.10.260.40">
    <property type="entry name" value="lambda repressor-like DNA-binding domains"/>
    <property type="match status" value="1"/>
</dbReference>
<comment type="caution">
    <text evidence="1">The sequence shown here is derived from an EMBL/GenBank/DDBJ whole genome shotgun (WGS) entry which is preliminary data.</text>
</comment>
<dbReference type="Proteomes" id="UP000626148">
    <property type="component" value="Unassembled WGS sequence"/>
</dbReference>
<dbReference type="RefSeq" id="WP_189608280.1">
    <property type="nucleotide sequence ID" value="NZ_BMXR01000004.1"/>
</dbReference>
<reference evidence="1" key="2">
    <citation type="submission" date="2020-09" db="EMBL/GenBank/DDBJ databases">
        <authorList>
            <person name="Sun Q."/>
            <person name="Kim S."/>
        </authorList>
    </citation>
    <scope>NUCLEOTIDE SEQUENCE</scope>
    <source>
        <strain evidence="1">KCTC 22169</strain>
    </source>
</reference>
<dbReference type="InterPro" id="IPR010982">
    <property type="entry name" value="Lambda_DNA-bd_dom_sf"/>
</dbReference>
<dbReference type="EMBL" id="BMXR01000004">
    <property type="protein sequence ID" value="GGX51683.1"/>
    <property type="molecule type" value="Genomic_DNA"/>
</dbReference>
<gene>
    <name evidence="1" type="ORF">GCM10007392_18720</name>
</gene>
<organism evidence="1 2">
    <name type="scientific">Saccharospirillum salsuginis</name>
    <dbReference type="NCBI Taxonomy" id="418750"/>
    <lineage>
        <taxon>Bacteria</taxon>
        <taxon>Pseudomonadati</taxon>
        <taxon>Pseudomonadota</taxon>
        <taxon>Gammaproteobacteria</taxon>
        <taxon>Oceanospirillales</taxon>
        <taxon>Saccharospirillaceae</taxon>
        <taxon>Saccharospirillum</taxon>
    </lineage>
</organism>